<organism evidence="2 3">
    <name type="scientific">Methylomicrobium album BG8</name>
    <dbReference type="NCBI Taxonomy" id="686340"/>
    <lineage>
        <taxon>Bacteria</taxon>
        <taxon>Pseudomonadati</taxon>
        <taxon>Pseudomonadota</taxon>
        <taxon>Gammaproteobacteria</taxon>
        <taxon>Methylococcales</taxon>
        <taxon>Methylococcaceae</taxon>
        <taxon>Methylomicrobium</taxon>
    </lineage>
</organism>
<keyword evidence="1" id="KW-0812">Transmembrane</keyword>
<feature type="transmembrane region" description="Helical" evidence="1">
    <location>
        <begin position="64"/>
        <end position="82"/>
    </location>
</feature>
<dbReference type="eggNOG" id="ENOG5031N0V">
    <property type="taxonomic scope" value="Bacteria"/>
</dbReference>
<evidence type="ECO:0000256" key="1">
    <source>
        <dbReference type="SAM" id="Phobius"/>
    </source>
</evidence>
<dbReference type="STRING" id="686340.Metal_3452"/>
<dbReference type="RefSeq" id="WP_005374193.1">
    <property type="nucleotide sequence ID" value="NZ_CM001475.1"/>
</dbReference>
<name>H8GRC3_METAL</name>
<proteinExistence type="predicted"/>
<keyword evidence="1" id="KW-1133">Transmembrane helix</keyword>
<evidence type="ECO:0000313" key="3">
    <source>
        <dbReference type="Proteomes" id="UP000005090"/>
    </source>
</evidence>
<dbReference type="EMBL" id="CM001475">
    <property type="protein sequence ID" value="EIC31102.1"/>
    <property type="molecule type" value="Genomic_DNA"/>
</dbReference>
<accession>H8GRC3</accession>
<keyword evidence="1" id="KW-0472">Membrane</keyword>
<sequence length="100" mass="11088">MLYLAKFAGVAILVWFYLTAKERGQPTVQWAVIGLVGYWLTWWLVKLSVLHPLGDMLTKSPTSLFLVTQIPAIAGIIVSIFVRKKLIANASKESAQGNDN</sequence>
<evidence type="ECO:0000313" key="2">
    <source>
        <dbReference type="EMBL" id="EIC31102.1"/>
    </source>
</evidence>
<dbReference type="AlphaFoldDB" id="H8GRC3"/>
<dbReference type="Proteomes" id="UP000005090">
    <property type="component" value="Chromosome"/>
</dbReference>
<feature type="transmembrane region" description="Helical" evidence="1">
    <location>
        <begin position="27"/>
        <end position="44"/>
    </location>
</feature>
<dbReference type="HOGENOM" id="CLU_2382869_0_0_6"/>
<reference evidence="2 3" key="1">
    <citation type="journal article" date="2013" name="Genome Announc.">
        <title>Genome Sequence of the Obligate Gammaproteobacterial Methanotroph Methylomicrobium album Strain BG8.</title>
        <authorList>
            <person name="Kits K.D."/>
            <person name="Kalyuzhnaya M.G."/>
            <person name="Klotz M.G."/>
            <person name="Jetten M.S."/>
            <person name="Op den Camp H.J."/>
            <person name="Vuilleumier S."/>
            <person name="Bringel F."/>
            <person name="Dispirito A.A."/>
            <person name="Murrell J.C."/>
            <person name="Bruce D."/>
            <person name="Cheng J.F."/>
            <person name="Copeland A."/>
            <person name="Goodwin L."/>
            <person name="Hauser L."/>
            <person name="Lajus A."/>
            <person name="Land M.L."/>
            <person name="Lapidus A."/>
            <person name="Lucas S."/>
            <person name="Medigue C."/>
            <person name="Pitluck S."/>
            <person name="Woyke T."/>
            <person name="Zeytun A."/>
            <person name="Stein L.Y."/>
        </authorList>
    </citation>
    <scope>NUCLEOTIDE SEQUENCE [LARGE SCALE GENOMIC DNA]</scope>
    <source>
        <strain evidence="2 3">BG8</strain>
    </source>
</reference>
<keyword evidence="3" id="KW-1185">Reference proteome</keyword>
<gene>
    <name evidence="2" type="ORF">Metal_3452</name>
</gene>
<protein>
    <submittedName>
        <fullName evidence="2">Uncharacterized protein</fullName>
    </submittedName>
</protein>